<reference evidence="1" key="2">
    <citation type="submission" date="2020-05" db="EMBL/GenBank/DDBJ databases">
        <authorList>
            <person name="Delgado-Blas J."/>
        </authorList>
    </citation>
    <scope>NUCLEOTIDE SEQUENCE</scope>
    <source>
        <strain evidence="1">BB1453</strain>
    </source>
</reference>
<dbReference type="GeneID" id="92272921"/>
<comment type="caution">
    <text evidence="2">The sequence shown here is derived from an EMBL/GenBank/DDBJ whole genome shotgun (WGS) entry which is preliminary data.</text>
</comment>
<sequence length="159" mass="18261">MQTNLQTKVINPQYNGSQIHTENIQSKMTSIWQEKNMETTNKYQYSEKIDLSPIEKNKVNNFIDELKSKGDDKIFFSHVFKTMIALGKDEKQNFIAGVSQALQSSNDPELVSLNKKFNRSLNHYMSISLMSAPLSNQLRHNMTNINLEGSDDEDDELVI</sequence>
<organism evidence="2 3">
    <name type="scientific">Providencia rettgeri</name>
    <dbReference type="NCBI Taxonomy" id="587"/>
    <lineage>
        <taxon>Bacteria</taxon>
        <taxon>Pseudomonadati</taxon>
        <taxon>Pseudomonadota</taxon>
        <taxon>Gammaproteobacteria</taxon>
        <taxon>Enterobacterales</taxon>
        <taxon>Morganellaceae</taxon>
        <taxon>Providencia</taxon>
    </lineage>
</organism>
<proteinExistence type="predicted"/>
<dbReference type="EMBL" id="NOWC01000003">
    <property type="protein sequence ID" value="OZS75968.1"/>
    <property type="molecule type" value="Genomic_DNA"/>
</dbReference>
<dbReference type="EMBL" id="CAHPSF010000005">
    <property type="protein sequence ID" value="CAB5697126.1"/>
    <property type="molecule type" value="Genomic_DNA"/>
</dbReference>
<dbReference type="Proteomes" id="UP000834611">
    <property type="component" value="Unassembled WGS sequence"/>
</dbReference>
<name>A0A264VX93_PRORE</name>
<evidence type="ECO:0000313" key="3">
    <source>
        <dbReference type="Proteomes" id="UP000216001"/>
    </source>
</evidence>
<gene>
    <name evidence="2" type="ORF">CHI95_04470</name>
    <name evidence="1" type="ORF">GHA_02342</name>
</gene>
<dbReference type="Proteomes" id="UP000216001">
    <property type="component" value="Unassembled WGS sequence"/>
</dbReference>
<dbReference type="RefSeq" id="WP_094960875.1">
    <property type="nucleotide sequence ID" value="NZ_ABDWLN020000001.1"/>
</dbReference>
<evidence type="ECO:0000313" key="2">
    <source>
        <dbReference type="EMBL" id="OZS75968.1"/>
    </source>
</evidence>
<protein>
    <submittedName>
        <fullName evidence="2">Uncharacterized protein</fullName>
    </submittedName>
</protein>
<accession>A0A264VX93</accession>
<dbReference type="AlphaFoldDB" id="A0A264VX93"/>
<evidence type="ECO:0000313" key="1">
    <source>
        <dbReference type="EMBL" id="CAB5697126.1"/>
    </source>
</evidence>
<reference evidence="2 3" key="1">
    <citation type="submission" date="2017-07" db="EMBL/GenBank/DDBJ databases">
        <title>blaIMP-27 on transferable plasmids in Proteus mirabilis and Providencia rettgeri.</title>
        <authorList>
            <person name="Potter R."/>
        </authorList>
    </citation>
    <scope>NUCLEOTIDE SEQUENCE [LARGE SCALE GENOMIC DNA]</scope>
    <source>
        <strain evidence="2 3">PR1</strain>
    </source>
</reference>